<evidence type="ECO:0000313" key="2">
    <source>
        <dbReference type="Proteomes" id="UP000469734"/>
    </source>
</evidence>
<evidence type="ECO:0008006" key="3">
    <source>
        <dbReference type="Google" id="ProtNLM"/>
    </source>
</evidence>
<protein>
    <recommendedName>
        <fullName evidence="3">HEPN domain-containing protein</fullName>
    </recommendedName>
</protein>
<organism evidence="1 2">
    <name type="scientific">Duganella margarita</name>
    <dbReference type="NCBI Taxonomy" id="2692170"/>
    <lineage>
        <taxon>Bacteria</taxon>
        <taxon>Pseudomonadati</taxon>
        <taxon>Pseudomonadota</taxon>
        <taxon>Betaproteobacteria</taxon>
        <taxon>Burkholderiales</taxon>
        <taxon>Oxalobacteraceae</taxon>
        <taxon>Telluria group</taxon>
        <taxon>Duganella</taxon>
    </lineage>
</organism>
<gene>
    <name evidence="1" type="ORF">GTP56_03395</name>
</gene>
<evidence type="ECO:0000313" key="1">
    <source>
        <dbReference type="EMBL" id="MYM71239.1"/>
    </source>
</evidence>
<dbReference type="AlphaFoldDB" id="A0A7X4GY83"/>
<comment type="caution">
    <text evidence="1">The sequence shown here is derived from an EMBL/GenBank/DDBJ whole genome shotgun (WGS) entry which is preliminary data.</text>
</comment>
<sequence length="147" mass="16248">MNPTHILNTSKQFFLAAKRADEQRIIGGTQFEWLPVPAIVCAAFSIELALKAIIMVETGKSPRVHLLDDLYAELSLPSQKKVAAAVTVPTYPKVPGSTETFDTALTKIRNAFVDWRYIHEKTDWTSIDRTFLMEVADAVQAVAASAV</sequence>
<dbReference type="Gene3D" id="1.20.120.330">
    <property type="entry name" value="Nucleotidyltransferases domain 2"/>
    <property type="match status" value="1"/>
</dbReference>
<name>A0A7X4GY83_9BURK</name>
<accession>A0A7X4GY83</accession>
<dbReference type="Proteomes" id="UP000469734">
    <property type="component" value="Unassembled WGS sequence"/>
</dbReference>
<proteinExistence type="predicted"/>
<dbReference type="EMBL" id="WWCR01000002">
    <property type="protein sequence ID" value="MYM71239.1"/>
    <property type="molecule type" value="Genomic_DNA"/>
</dbReference>
<reference evidence="1 2" key="1">
    <citation type="submission" date="2019-12" db="EMBL/GenBank/DDBJ databases">
        <title>Novel species isolated from a subtropical stream in China.</title>
        <authorList>
            <person name="Lu H."/>
        </authorList>
    </citation>
    <scope>NUCLEOTIDE SEQUENCE [LARGE SCALE GENOMIC DNA]</scope>
    <source>
        <strain evidence="1 2">FT134W</strain>
    </source>
</reference>
<dbReference type="RefSeq" id="WP_161049001.1">
    <property type="nucleotide sequence ID" value="NZ_WWCR01000002.1"/>
</dbReference>